<dbReference type="Gene3D" id="1.20.1280.50">
    <property type="match status" value="1"/>
</dbReference>
<evidence type="ECO:0000259" key="1">
    <source>
        <dbReference type="PROSITE" id="PS50181"/>
    </source>
</evidence>
<dbReference type="Pfam" id="PF00646">
    <property type="entry name" value="F-box"/>
    <property type="match status" value="1"/>
</dbReference>
<dbReference type="Proteomes" id="UP000238479">
    <property type="component" value="Chromosome 3"/>
</dbReference>
<dbReference type="InterPro" id="IPR036047">
    <property type="entry name" value="F-box-like_dom_sf"/>
</dbReference>
<dbReference type="SMART" id="SM00256">
    <property type="entry name" value="FBOX"/>
    <property type="match status" value="1"/>
</dbReference>
<protein>
    <submittedName>
        <fullName evidence="2">Putative F-box domain-containing protein</fullName>
    </submittedName>
</protein>
<reference evidence="2 3" key="1">
    <citation type="journal article" date="2018" name="Nat. Genet.">
        <title>The Rosa genome provides new insights in the design of modern roses.</title>
        <authorList>
            <person name="Bendahmane M."/>
        </authorList>
    </citation>
    <scope>NUCLEOTIDE SEQUENCE [LARGE SCALE GENOMIC DNA]</scope>
    <source>
        <strain evidence="3">cv. Old Blush</strain>
    </source>
</reference>
<dbReference type="NCBIfam" id="TIGR01640">
    <property type="entry name" value="F_box_assoc_1"/>
    <property type="match status" value="1"/>
</dbReference>
<dbReference type="OMA" id="QNTIRHR"/>
<dbReference type="PANTHER" id="PTHR31672:SF13">
    <property type="entry name" value="F-BOX PROTEIN CPR30-LIKE"/>
    <property type="match status" value="1"/>
</dbReference>
<dbReference type="STRING" id="74649.A0A2P6RC14"/>
<dbReference type="EMBL" id="PDCK01000041">
    <property type="protein sequence ID" value="PRQ43971.1"/>
    <property type="molecule type" value="Genomic_DNA"/>
</dbReference>
<gene>
    <name evidence="2" type="ORF">RchiOBHm_Chr3g0474061</name>
</gene>
<dbReference type="InterPro" id="IPR001810">
    <property type="entry name" value="F-box_dom"/>
</dbReference>
<comment type="caution">
    <text evidence="2">The sequence shown here is derived from an EMBL/GenBank/DDBJ whole genome shotgun (WGS) entry which is preliminary data.</text>
</comment>
<dbReference type="InterPro" id="IPR050796">
    <property type="entry name" value="SCF_F-box_component"/>
</dbReference>
<dbReference type="PANTHER" id="PTHR31672">
    <property type="entry name" value="BNACNNG10540D PROTEIN"/>
    <property type="match status" value="1"/>
</dbReference>
<dbReference type="CDD" id="cd22157">
    <property type="entry name" value="F-box_AtFBW1-like"/>
    <property type="match status" value="1"/>
</dbReference>
<keyword evidence="3" id="KW-1185">Reference proteome</keyword>
<dbReference type="OrthoDB" id="610337at2759"/>
<dbReference type="InterPro" id="IPR013187">
    <property type="entry name" value="F-box-assoc_dom_typ3"/>
</dbReference>
<dbReference type="InterPro" id="IPR017451">
    <property type="entry name" value="F-box-assoc_interact_dom"/>
</dbReference>
<dbReference type="Gramene" id="PRQ43971">
    <property type="protein sequence ID" value="PRQ43971"/>
    <property type="gene ID" value="RchiOBHm_Chr3g0474061"/>
</dbReference>
<dbReference type="SUPFAM" id="SSF81383">
    <property type="entry name" value="F-box domain"/>
    <property type="match status" value="1"/>
</dbReference>
<sequence>MKIKTTNTERDQEVEDKRDDEKPCIILQLPDHIILEIFCRIPINTVIQCKYVCKSWRRSLTDQEFSKSLFARTPACLFLQDYSRTPCRRQNTIRHRIPPNKHILANLQSVSSPNNVVLKLSDPNALYNRLHSSVTGIMGSCNGFLCLFRYNCKIGAFIFNISNPITGESVPLPVNKEIGRPAHFGFGFSPISDVYKVVVFTSNEDNEHRFHKRKLDVMVLTVGSGIWRRIGKVSNVMHGTREGVFHNGFLHWVCHCRKGCHFFIRAFDVESERFKDLPMPPYYFRPDSIPQMRVLGGSLSVSDGRTFWVMKEYGVKRSWTKELVIGHDTIDPNDAYGSYIRYVSVLKFTEGKVLLLANTNLCLYTPETRTLERVEIDGMPPGGFHFVADHIPSFVSPKDIIKDYVSKVPS</sequence>
<dbReference type="Pfam" id="PF08268">
    <property type="entry name" value="FBA_3"/>
    <property type="match status" value="1"/>
</dbReference>
<dbReference type="PROSITE" id="PS50181">
    <property type="entry name" value="FBOX"/>
    <property type="match status" value="1"/>
</dbReference>
<accession>A0A2P6RC14</accession>
<dbReference type="AlphaFoldDB" id="A0A2P6RC14"/>
<proteinExistence type="predicted"/>
<feature type="domain" description="F-box" evidence="1">
    <location>
        <begin position="23"/>
        <end position="73"/>
    </location>
</feature>
<evidence type="ECO:0000313" key="3">
    <source>
        <dbReference type="Proteomes" id="UP000238479"/>
    </source>
</evidence>
<evidence type="ECO:0000313" key="2">
    <source>
        <dbReference type="EMBL" id="PRQ43971.1"/>
    </source>
</evidence>
<name>A0A2P6RC14_ROSCH</name>
<organism evidence="2 3">
    <name type="scientific">Rosa chinensis</name>
    <name type="common">China rose</name>
    <dbReference type="NCBI Taxonomy" id="74649"/>
    <lineage>
        <taxon>Eukaryota</taxon>
        <taxon>Viridiplantae</taxon>
        <taxon>Streptophyta</taxon>
        <taxon>Embryophyta</taxon>
        <taxon>Tracheophyta</taxon>
        <taxon>Spermatophyta</taxon>
        <taxon>Magnoliopsida</taxon>
        <taxon>eudicotyledons</taxon>
        <taxon>Gunneridae</taxon>
        <taxon>Pentapetalae</taxon>
        <taxon>rosids</taxon>
        <taxon>fabids</taxon>
        <taxon>Rosales</taxon>
        <taxon>Rosaceae</taxon>
        <taxon>Rosoideae</taxon>
        <taxon>Rosoideae incertae sedis</taxon>
        <taxon>Rosa</taxon>
    </lineage>
</organism>